<keyword evidence="3" id="KW-1003">Cell membrane</keyword>
<dbReference type="InterPro" id="IPR036259">
    <property type="entry name" value="MFS_trans_sf"/>
</dbReference>
<feature type="transmembrane region" description="Helical" evidence="7">
    <location>
        <begin position="259"/>
        <end position="278"/>
    </location>
</feature>
<accession>A0A0P9MMU3</accession>
<evidence type="ECO:0000256" key="1">
    <source>
        <dbReference type="ARBA" id="ARBA00004651"/>
    </source>
</evidence>
<dbReference type="GO" id="GO:0022857">
    <property type="term" value="F:transmembrane transporter activity"/>
    <property type="evidence" value="ECO:0007669"/>
    <property type="project" value="InterPro"/>
</dbReference>
<organism evidence="9 10">
    <name type="scientific">Pseudomonas syringae pv. castaneae</name>
    <dbReference type="NCBI Taxonomy" id="264450"/>
    <lineage>
        <taxon>Bacteria</taxon>
        <taxon>Pseudomonadati</taxon>
        <taxon>Pseudomonadota</taxon>
        <taxon>Gammaproteobacteria</taxon>
        <taxon>Pseudomonadales</taxon>
        <taxon>Pseudomonadaceae</taxon>
        <taxon>Pseudomonas</taxon>
        <taxon>Pseudomonas syringae</taxon>
    </lineage>
</organism>
<gene>
    <name evidence="9" type="ORF">ALO79_03163</name>
</gene>
<dbReference type="Pfam" id="PF07690">
    <property type="entry name" value="MFS_1"/>
    <property type="match status" value="1"/>
</dbReference>
<feature type="transmembrane region" description="Helical" evidence="7">
    <location>
        <begin position="287"/>
        <end position="305"/>
    </location>
</feature>
<evidence type="ECO:0000256" key="7">
    <source>
        <dbReference type="SAM" id="Phobius"/>
    </source>
</evidence>
<dbReference type="Gene3D" id="1.20.1250.20">
    <property type="entry name" value="MFS general substrate transporter like domains"/>
    <property type="match status" value="1"/>
</dbReference>
<feature type="transmembrane region" description="Helical" evidence="7">
    <location>
        <begin position="377"/>
        <end position="397"/>
    </location>
</feature>
<dbReference type="GO" id="GO:0005886">
    <property type="term" value="C:plasma membrane"/>
    <property type="evidence" value="ECO:0007669"/>
    <property type="project" value="UniProtKB-SubCell"/>
</dbReference>
<feature type="transmembrane region" description="Helical" evidence="7">
    <location>
        <begin position="84"/>
        <end position="102"/>
    </location>
</feature>
<feature type="transmembrane region" description="Helical" evidence="7">
    <location>
        <begin position="49"/>
        <end position="72"/>
    </location>
</feature>
<comment type="subcellular location">
    <subcellularLocation>
        <location evidence="1">Cell membrane</location>
        <topology evidence="1">Multi-pass membrane protein</topology>
    </subcellularLocation>
</comment>
<dbReference type="PATRIC" id="fig|264450.4.peg.3812"/>
<feature type="transmembrane region" description="Helical" evidence="7">
    <location>
        <begin position="175"/>
        <end position="192"/>
    </location>
</feature>
<evidence type="ECO:0000256" key="6">
    <source>
        <dbReference type="ARBA" id="ARBA00023136"/>
    </source>
</evidence>
<protein>
    <submittedName>
        <fullName evidence="9">MFS transporter</fullName>
    </submittedName>
</protein>
<dbReference type="Proteomes" id="UP000050381">
    <property type="component" value="Unassembled WGS sequence"/>
</dbReference>
<comment type="caution">
    <text evidence="9">The sequence shown here is derived from an EMBL/GenBank/DDBJ whole genome shotgun (WGS) entry which is preliminary data.</text>
</comment>
<feature type="transmembrane region" description="Helical" evidence="7">
    <location>
        <begin position="20"/>
        <end position="43"/>
    </location>
</feature>
<keyword evidence="4 7" id="KW-0812">Transmembrane</keyword>
<feature type="domain" description="Major facilitator superfamily (MFS) profile" evidence="8">
    <location>
        <begin position="20"/>
        <end position="401"/>
    </location>
</feature>
<evidence type="ECO:0000313" key="9">
    <source>
        <dbReference type="EMBL" id="KPW89935.1"/>
    </source>
</evidence>
<dbReference type="PANTHER" id="PTHR23517">
    <property type="entry name" value="RESISTANCE PROTEIN MDTM, PUTATIVE-RELATED-RELATED"/>
    <property type="match status" value="1"/>
</dbReference>
<dbReference type="InterPro" id="IPR011701">
    <property type="entry name" value="MFS"/>
</dbReference>
<feature type="transmembrane region" description="Helical" evidence="7">
    <location>
        <begin position="311"/>
        <end position="335"/>
    </location>
</feature>
<dbReference type="InterPro" id="IPR050171">
    <property type="entry name" value="MFS_Transporters"/>
</dbReference>
<dbReference type="PANTHER" id="PTHR23517:SF3">
    <property type="entry name" value="INTEGRAL MEMBRANE TRANSPORT PROTEIN"/>
    <property type="match status" value="1"/>
</dbReference>
<evidence type="ECO:0000259" key="8">
    <source>
        <dbReference type="PROSITE" id="PS50850"/>
    </source>
</evidence>
<keyword evidence="2" id="KW-0813">Transport</keyword>
<reference evidence="9 10" key="1">
    <citation type="submission" date="2015-09" db="EMBL/GenBank/DDBJ databases">
        <title>Genome announcement of multiple Pseudomonas syringae strains.</title>
        <authorList>
            <person name="Thakur S."/>
            <person name="Wang P.W."/>
            <person name="Gong Y."/>
            <person name="Weir B.S."/>
            <person name="Guttman D.S."/>
        </authorList>
    </citation>
    <scope>NUCLEOTIDE SEQUENCE [LARGE SCALE GENOMIC DNA]</scope>
    <source>
        <strain evidence="9 10">ICMP9419</strain>
    </source>
</reference>
<dbReference type="AlphaFoldDB" id="A0A0P9MMU3"/>
<keyword evidence="6 7" id="KW-0472">Membrane</keyword>
<dbReference type="PROSITE" id="PS50850">
    <property type="entry name" value="MFS"/>
    <property type="match status" value="1"/>
</dbReference>
<evidence type="ECO:0000256" key="4">
    <source>
        <dbReference type="ARBA" id="ARBA00022692"/>
    </source>
</evidence>
<keyword evidence="5 7" id="KW-1133">Transmembrane helix</keyword>
<dbReference type="InterPro" id="IPR020846">
    <property type="entry name" value="MFS_dom"/>
</dbReference>
<evidence type="ECO:0000256" key="3">
    <source>
        <dbReference type="ARBA" id="ARBA00022475"/>
    </source>
</evidence>
<evidence type="ECO:0000256" key="5">
    <source>
        <dbReference type="ARBA" id="ARBA00022989"/>
    </source>
</evidence>
<feature type="transmembrane region" description="Helical" evidence="7">
    <location>
        <begin position="149"/>
        <end position="169"/>
    </location>
</feature>
<feature type="transmembrane region" description="Helical" evidence="7">
    <location>
        <begin position="108"/>
        <end position="128"/>
    </location>
</feature>
<dbReference type="RefSeq" id="WP_057434070.1">
    <property type="nucleotide sequence ID" value="NZ_LIIH01000018.1"/>
</dbReference>
<evidence type="ECO:0000313" key="10">
    <source>
        <dbReference type="Proteomes" id="UP000050381"/>
    </source>
</evidence>
<name>A0A0P9MMU3_PSESX</name>
<feature type="transmembrane region" description="Helical" evidence="7">
    <location>
        <begin position="220"/>
        <end position="239"/>
    </location>
</feature>
<proteinExistence type="predicted"/>
<sequence>MKNNGSNLTLAEGRVYTPSVILFLATTFILTLARAMSLPYLVVYCAERFGMSVADVGVALGGALIASSLFSLYGGFLVDRLSNYQIMLTAGGLFALAFGTAFNTSSLTIFFAAVVVVNLSYAVIDIAVKSGISSLVGQQSRGAVFSVKYTLTNIGFAVGPFLGVLLAQVTPGMPFAAAGAVGILFVIFYGLLGDKSAAIVVEAAQQTSFLKVLGYLVNDYRLVCFTLGGLLSAIVFGQFSAYLSQYLLVTSSPDRTYQIINYLVTTNACVVICLQYLVGSRINQANLFRMLCAGMLFFLVGLLGFSQADHVSMWVIAMVIFTIGEIIIIPTEYLFIDFIAPGNLRGIYYGAQNLSNLGAALGPALCGVALSLYQPQFMFYFLCLCVVLALVFYYMGYNAKGGENDSL</sequence>
<dbReference type="SUPFAM" id="SSF103473">
    <property type="entry name" value="MFS general substrate transporter"/>
    <property type="match status" value="1"/>
</dbReference>
<evidence type="ECO:0000256" key="2">
    <source>
        <dbReference type="ARBA" id="ARBA00022448"/>
    </source>
</evidence>
<dbReference type="EMBL" id="LJQD01000526">
    <property type="protein sequence ID" value="KPW89935.1"/>
    <property type="molecule type" value="Genomic_DNA"/>
</dbReference>
<feature type="transmembrane region" description="Helical" evidence="7">
    <location>
        <begin position="347"/>
        <end position="371"/>
    </location>
</feature>